<feature type="signal peptide" evidence="2">
    <location>
        <begin position="1"/>
        <end position="20"/>
    </location>
</feature>
<comment type="caution">
    <text evidence="3">The sequence shown here is derived from an EMBL/GenBank/DDBJ whole genome shotgun (WGS) entry which is preliminary data.</text>
</comment>
<dbReference type="PANTHER" id="PTHR48174">
    <property type="entry name" value="DUF946 FAMILY PROTEIN"/>
    <property type="match status" value="1"/>
</dbReference>
<dbReference type="Pfam" id="PF06101">
    <property type="entry name" value="Vps62"/>
    <property type="match status" value="1"/>
</dbReference>
<keyword evidence="4" id="KW-1185">Reference proteome</keyword>
<accession>G4TVP4</accession>
<dbReference type="AlphaFoldDB" id="G4TVP4"/>
<feature type="compositionally biased region" description="Polar residues" evidence="1">
    <location>
        <begin position="183"/>
        <end position="192"/>
    </location>
</feature>
<name>G4TVP4_SERID</name>
<evidence type="ECO:0000256" key="1">
    <source>
        <dbReference type="SAM" id="MobiDB-lite"/>
    </source>
</evidence>
<dbReference type="PANTHER" id="PTHR48174:SF5">
    <property type="entry name" value="VACUOLAR PROTEIN SORTING-ASSOCIATED PROTEIN 62"/>
    <property type="match status" value="1"/>
</dbReference>
<keyword evidence="2" id="KW-0732">Signal</keyword>
<dbReference type="HOGENOM" id="CLU_554339_0_0_1"/>
<dbReference type="EMBL" id="CAFZ01000442">
    <property type="protein sequence ID" value="CCA75387.1"/>
    <property type="molecule type" value="Genomic_DNA"/>
</dbReference>
<protein>
    <submittedName>
        <fullName evidence="3">Uncharacterized protein</fullName>
    </submittedName>
</protein>
<dbReference type="eggNOG" id="ENOG502RPK3">
    <property type="taxonomic scope" value="Eukaryota"/>
</dbReference>
<dbReference type="InParanoid" id="G4TVP4"/>
<reference evidence="3 4" key="1">
    <citation type="journal article" date="2011" name="PLoS Pathog.">
        <title>Endophytic Life Strategies Decoded by Genome and Transcriptome Analyses of the Mutualistic Root Symbiont Piriformospora indica.</title>
        <authorList>
            <person name="Zuccaro A."/>
            <person name="Lahrmann U."/>
            <person name="Guldener U."/>
            <person name="Langen G."/>
            <person name="Pfiffi S."/>
            <person name="Biedenkopf D."/>
            <person name="Wong P."/>
            <person name="Samans B."/>
            <person name="Grimm C."/>
            <person name="Basiewicz M."/>
            <person name="Murat C."/>
            <person name="Martin F."/>
            <person name="Kogel K.H."/>
        </authorList>
    </citation>
    <scope>NUCLEOTIDE SEQUENCE [LARGE SCALE GENOMIC DNA]</scope>
    <source>
        <strain evidence="3 4">DSM 11827</strain>
    </source>
</reference>
<proteinExistence type="predicted"/>
<sequence length="472" mass="50595">MSLLVYTLLSLCLLAIGVVSAPTPANILLAQKYAPQFRFHKSETYFPSTIEFFLAGGGGVKAYDANGPISGAPFPLTTANLGDLANRGSGMYLTTDVKANLNGFLLGQNPNSGAGSTYVFIAPKANGVVDLYYWIFCPYNQGKKIIVLGYVGDHIGDWERITVRTVNGVATSVDYHAHGDTGSGTIPWSQTPKFIPSSPNSPPSTSTTDPTARPVAYVAQGSHGMWSSAGSFTYVNAIIFQLKDTTSDGGVYWDTVNALTTIGYPDTYSGSQNWLNYVGAWGNKGVNNCWWYGIHDECELVDGPTGPVRADLLGAAKTSGSLFAKASADLPSHVLATPSTDSSTYKVHLETPLISNAALGVSYLAVEQLCATLNQTATQDTSLPVYSFTPKYMTFPLKRTAEYTLSVQACDEGSFVYAYAVGYCANSLDEEADSVDGCNFGQRRKIRAFSNDVVGAQEVRAVVTEDLDNWVL</sequence>
<dbReference type="InterPro" id="IPR009291">
    <property type="entry name" value="Vps62"/>
</dbReference>
<dbReference type="OrthoDB" id="188042at2759"/>
<evidence type="ECO:0000313" key="3">
    <source>
        <dbReference type="EMBL" id="CCA75387.1"/>
    </source>
</evidence>
<feature type="chain" id="PRO_5003469457" evidence="2">
    <location>
        <begin position="21"/>
        <end position="472"/>
    </location>
</feature>
<dbReference type="STRING" id="1109443.G4TVP4"/>
<feature type="region of interest" description="Disordered" evidence="1">
    <location>
        <begin position="181"/>
        <end position="211"/>
    </location>
</feature>
<evidence type="ECO:0000313" key="4">
    <source>
        <dbReference type="Proteomes" id="UP000007148"/>
    </source>
</evidence>
<dbReference type="Proteomes" id="UP000007148">
    <property type="component" value="Unassembled WGS sequence"/>
</dbReference>
<organism evidence="3 4">
    <name type="scientific">Serendipita indica (strain DSM 11827)</name>
    <name type="common">Root endophyte fungus</name>
    <name type="synonym">Piriformospora indica</name>
    <dbReference type="NCBI Taxonomy" id="1109443"/>
    <lineage>
        <taxon>Eukaryota</taxon>
        <taxon>Fungi</taxon>
        <taxon>Dikarya</taxon>
        <taxon>Basidiomycota</taxon>
        <taxon>Agaricomycotina</taxon>
        <taxon>Agaricomycetes</taxon>
        <taxon>Sebacinales</taxon>
        <taxon>Serendipitaceae</taxon>
        <taxon>Serendipita</taxon>
    </lineage>
</organism>
<evidence type="ECO:0000256" key="2">
    <source>
        <dbReference type="SAM" id="SignalP"/>
    </source>
</evidence>
<gene>
    <name evidence="3" type="ORF">PIIN_09371</name>
</gene>